<name>A0A1I5PA88_9GAMM</name>
<sequence length="358" mass="40569">MNWQTYWPILPCPILRCENPRMTTDIATVSVAQDHTTDHDFVPMKWGSNPHVQTLLPRFVRRKALFEPVWQRINTPDGDFLDLAWTEAPEHAQGKPLVVLFHGLAGCFYSPYANGLMKAFKDKGWLCVLMHFRGCSGLINKQPRSYHSGETSDARFFLEHINQHFQDVPRVAVGVSLGGNMLVRYLAEFKHDPLIKAGCVISAPLDLLSCSSRIQQGFSKVYQAYLLRSMNRALVNKLQRHPEIGHWKSGEKVQISSVYEFDQTVTAPLHQFQSAEDYYQQCSGLGVLHDIATPLKVIHAKDDPFMTDAVIPTTPLPNNIEYHLTENGGHVGFVSGTPQAPEFWLEKEVPRWLALHLT</sequence>
<accession>A0A1I5PA88</accession>
<feature type="active site" description="Charge relay system" evidence="2">
    <location>
        <position position="303"/>
    </location>
</feature>
<protein>
    <recommendedName>
        <fullName evidence="3">AB hydrolase-1 domain-containing protein</fullName>
    </recommendedName>
</protein>
<dbReference type="InterPro" id="IPR012020">
    <property type="entry name" value="ABHD4"/>
</dbReference>
<comment type="similarity">
    <text evidence="1">Belongs to the AB hydrolase superfamily. AB hydrolase 4 family.</text>
</comment>
<dbReference type="SUPFAM" id="SSF53474">
    <property type="entry name" value="alpha/beta-Hydrolases"/>
    <property type="match status" value="1"/>
</dbReference>
<dbReference type="NCBIfam" id="NF008218">
    <property type="entry name" value="PRK10985.1"/>
    <property type="match status" value="1"/>
</dbReference>
<evidence type="ECO:0000313" key="4">
    <source>
        <dbReference type="EMBL" id="SFP30431.1"/>
    </source>
</evidence>
<gene>
    <name evidence="4" type="ORF">SAMN03084138_01838</name>
</gene>
<dbReference type="PANTHER" id="PTHR10794:SF94">
    <property type="entry name" value="ESTERASE YHET-RELATED"/>
    <property type="match status" value="1"/>
</dbReference>
<feature type="active site" description="Charge relay system" evidence="2">
    <location>
        <position position="176"/>
    </location>
</feature>
<reference evidence="4 5" key="1">
    <citation type="submission" date="2016-10" db="EMBL/GenBank/DDBJ databases">
        <authorList>
            <person name="de Groot N.N."/>
        </authorList>
    </citation>
    <scope>NUCLEOTIDE SEQUENCE [LARGE SCALE GENOMIC DNA]</scope>
    <source>
        <strain evidence="4 5">DSM 15893</strain>
    </source>
</reference>
<dbReference type="EMBL" id="FOWR01000012">
    <property type="protein sequence ID" value="SFP30431.1"/>
    <property type="molecule type" value="Genomic_DNA"/>
</dbReference>
<evidence type="ECO:0000256" key="2">
    <source>
        <dbReference type="PIRSR" id="PIRSR005211-1"/>
    </source>
</evidence>
<evidence type="ECO:0000259" key="3">
    <source>
        <dbReference type="Pfam" id="PF00561"/>
    </source>
</evidence>
<feature type="domain" description="AB hydrolase-1" evidence="3">
    <location>
        <begin position="96"/>
        <end position="335"/>
    </location>
</feature>
<dbReference type="AlphaFoldDB" id="A0A1I5PA88"/>
<dbReference type="Proteomes" id="UP000182692">
    <property type="component" value="Unassembled WGS sequence"/>
</dbReference>
<organism evidence="4 5">
    <name type="scientific">Enterovibrio norvegicus DSM 15893</name>
    <dbReference type="NCBI Taxonomy" id="1121869"/>
    <lineage>
        <taxon>Bacteria</taxon>
        <taxon>Pseudomonadati</taxon>
        <taxon>Pseudomonadota</taxon>
        <taxon>Gammaproteobacteria</taxon>
        <taxon>Vibrionales</taxon>
        <taxon>Vibrionaceae</taxon>
        <taxon>Enterovibrio</taxon>
    </lineage>
</organism>
<dbReference type="PANTHER" id="PTHR10794">
    <property type="entry name" value="ABHYDROLASE DOMAIN-CONTAINING PROTEIN"/>
    <property type="match status" value="1"/>
</dbReference>
<evidence type="ECO:0000313" key="5">
    <source>
        <dbReference type="Proteomes" id="UP000182692"/>
    </source>
</evidence>
<dbReference type="Pfam" id="PF00561">
    <property type="entry name" value="Abhydrolase_1"/>
    <property type="match status" value="1"/>
</dbReference>
<feature type="active site" description="Charge relay system" evidence="2">
    <location>
        <position position="330"/>
    </location>
</feature>
<evidence type="ECO:0000256" key="1">
    <source>
        <dbReference type="ARBA" id="ARBA00010884"/>
    </source>
</evidence>
<dbReference type="InterPro" id="IPR000073">
    <property type="entry name" value="AB_hydrolase_1"/>
</dbReference>
<dbReference type="GO" id="GO:0034338">
    <property type="term" value="F:short-chain carboxylesterase activity"/>
    <property type="evidence" value="ECO:0007669"/>
    <property type="project" value="TreeGrafter"/>
</dbReference>
<dbReference type="STRING" id="1121869.SAMN03084138_01838"/>
<dbReference type="PIRSF" id="PIRSF005211">
    <property type="entry name" value="Ab_hydro_YheT"/>
    <property type="match status" value="1"/>
</dbReference>
<dbReference type="InterPro" id="IPR029058">
    <property type="entry name" value="AB_hydrolase_fold"/>
</dbReference>
<proteinExistence type="inferred from homology"/>
<dbReference type="GO" id="GO:0047372">
    <property type="term" value="F:monoacylglycerol lipase activity"/>
    <property type="evidence" value="ECO:0007669"/>
    <property type="project" value="TreeGrafter"/>
</dbReference>
<dbReference type="Gene3D" id="3.40.50.1820">
    <property type="entry name" value="alpha/beta hydrolase"/>
    <property type="match status" value="1"/>
</dbReference>
<dbReference type="InterPro" id="IPR050960">
    <property type="entry name" value="AB_hydrolase_4_sf"/>
</dbReference>